<protein>
    <submittedName>
        <fullName evidence="1">Uncharacterized protein</fullName>
    </submittedName>
</protein>
<dbReference type="Proteomes" id="UP001239111">
    <property type="component" value="Chromosome 2"/>
</dbReference>
<organism evidence="1 2">
    <name type="scientific">Eretmocerus hayati</name>
    <dbReference type="NCBI Taxonomy" id="131215"/>
    <lineage>
        <taxon>Eukaryota</taxon>
        <taxon>Metazoa</taxon>
        <taxon>Ecdysozoa</taxon>
        <taxon>Arthropoda</taxon>
        <taxon>Hexapoda</taxon>
        <taxon>Insecta</taxon>
        <taxon>Pterygota</taxon>
        <taxon>Neoptera</taxon>
        <taxon>Endopterygota</taxon>
        <taxon>Hymenoptera</taxon>
        <taxon>Apocrita</taxon>
        <taxon>Proctotrupomorpha</taxon>
        <taxon>Chalcidoidea</taxon>
        <taxon>Aphelinidae</taxon>
        <taxon>Aphelininae</taxon>
        <taxon>Eretmocerus</taxon>
    </lineage>
</organism>
<accession>A0ACC2P3A3</accession>
<dbReference type="EMBL" id="CM056742">
    <property type="protein sequence ID" value="KAJ8676260.1"/>
    <property type="molecule type" value="Genomic_DNA"/>
</dbReference>
<reference evidence="1" key="1">
    <citation type="submission" date="2023-04" db="EMBL/GenBank/DDBJ databases">
        <title>A chromosome-level genome assembly of the parasitoid wasp Eretmocerus hayati.</title>
        <authorList>
            <person name="Zhong Y."/>
            <person name="Liu S."/>
            <person name="Liu Y."/>
        </authorList>
    </citation>
    <scope>NUCLEOTIDE SEQUENCE</scope>
    <source>
        <strain evidence="1">ZJU_SS_LIU_2023</strain>
    </source>
</reference>
<evidence type="ECO:0000313" key="2">
    <source>
        <dbReference type="Proteomes" id="UP001239111"/>
    </source>
</evidence>
<name>A0ACC2P3A3_9HYME</name>
<comment type="caution">
    <text evidence="1">The sequence shown here is derived from an EMBL/GenBank/DDBJ whole genome shotgun (WGS) entry which is preliminary data.</text>
</comment>
<keyword evidence="2" id="KW-1185">Reference proteome</keyword>
<sequence>MSALKIIVWITVLSISVVKSDGPETKVLYRKIPPSEEYPVTFIDGIGIENVTLWFVKCKKPHLFGMDCNLSFYNDSTFGLNEESIECTFRLNLLRTEYKPVLYLRALRLNPEIFLVMWIEYELYQSFQNQSTPMEDTNVIKFIKFVTIRVPDCSVSNQFQTSPIPIKIQDYVRFVATLSIYFQNDSFSVIYYSSDISFLLESFDNNGNRMAVRGPFQESDFSIINGSISMATYSVSNKDYIRSQERFKISEKFCRSFHSCHGLIHATSNEIWTTSNGNLTRCKNLEGLPKILECAYLDGENISKFYLAFKYEPQSLMIYNMPNGDLLTVTIKYIVDGKSGDTIHVIRLKNFRDNGGNYNSIEFMRLNWQPVVMMGHLFQRSVEEICLALFWMNKKDWYHKIKCYNNESLGKTR</sequence>
<evidence type="ECO:0000313" key="1">
    <source>
        <dbReference type="EMBL" id="KAJ8676260.1"/>
    </source>
</evidence>
<proteinExistence type="predicted"/>
<gene>
    <name evidence="1" type="ORF">QAD02_012046</name>
</gene>